<comment type="caution">
    <text evidence="6">The sequence shown here is derived from an EMBL/GenBank/DDBJ whole genome shotgun (WGS) entry which is preliminary data.</text>
</comment>
<gene>
    <name evidence="6" type="ORF">ONE63_003263</name>
</gene>
<dbReference type="Proteomes" id="UP001075354">
    <property type="component" value="Chromosome 13"/>
</dbReference>
<dbReference type="AlphaFoldDB" id="A0AAV7XDC5"/>
<evidence type="ECO:0000256" key="2">
    <source>
        <dbReference type="ARBA" id="ARBA00022574"/>
    </source>
</evidence>
<sequence length="363" mass="39907">MEDKVQGTFISEKVSKVRWKPENGFESQYFVTGSWDNEDANRVALWACSIDGAEEKDDPHFIGEKPVQGDVTEIKFVQNNDFLVSTSSGSVQLLSIVGAGDAAKAALKPTISWDNLHPFRTGENGACTGLATYLGDAATVGENGSIVALNMEKRQPIRIFESADSCSLRCVLYLRHSEILTGNLRGQMKAWDVRKADNKPVLTFMLSGDQLGATCITQHPTQQHTILVGGEDGSITVWDLRQTSYAVPLAAHSGLVSEMKFHADRPDHLFSCSSSGESWHWDTTAVSRTSRPAQNMPWTGFDPLQNENPWLNTDAVKHRLNVVSLLPTLHKGINSVDVNKDKAIVGCDNEAIYIISDILNYKA</sequence>
<keyword evidence="4" id="KW-0539">Nucleus</keyword>
<dbReference type="PANTHER" id="PTHR22652:SF0">
    <property type="entry name" value="NUCLEOPORIN NUP43"/>
    <property type="match status" value="1"/>
</dbReference>
<organism evidence="6 7">
    <name type="scientific">Megalurothrips usitatus</name>
    <name type="common">bean blossom thrips</name>
    <dbReference type="NCBI Taxonomy" id="439358"/>
    <lineage>
        <taxon>Eukaryota</taxon>
        <taxon>Metazoa</taxon>
        <taxon>Ecdysozoa</taxon>
        <taxon>Arthropoda</taxon>
        <taxon>Hexapoda</taxon>
        <taxon>Insecta</taxon>
        <taxon>Pterygota</taxon>
        <taxon>Neoptera</taxon>
        <taxon>Paraneoptera</taxon>
        <taxon>Thysanoptera</taxon>
        <taxon>Terebrantia</taxon>
        <taxon>Thripoidea</taxon>
        <taxon>Thripidae</taxon>
        <taxon>Megalurothrips</taxon>
    </lineage>
</organism>
<evidence type="ECO:0000256" key="3">
    <source>
        <dbReference type="ARBA" id="ARBA00022737"/>
    </source>
</evidence>
<dbReference type="Pfam" id="PF00400">
    <property type="entry name" value="WD40"/>
    <property type="match status" value="1"/>
</dbReference>
<feature type="repeat" description="WD" evidence="5">
    <location>
        <begin position="206"/>
        <end position="248"/>
    </location>
</feature>
<dbReference type="PROSITE" id="PS50082">
    <property type="entry name" value="WD_REPEATS_2"/>
    <property type="match status" value="1"/>
</dbReference>
<dbReference type="Gene3D" id="2.130.10.10">
    <property type="entry name" value="YVTN repeat-like/Quinoprotein amine dehydrogenase"/>
    <property type="match status" value="1"/>
</dbReference>
<evidence type="ECO:0000256" key="4">
    <source>
        <dbReference type="ARBA" id="ARBA00023242"/>
    </source>
</evidence>
<keyword evidence="3" id="KW-0677">Repeat</keyword>
<dbReference type="InterPro" id="IPR001680">
    <property type="entry name" value="WD40_rpt"/>
</dbReference>
<evidence type="ECO:0000313" key="6">
    <source>
        <dbReference type="EMBL" id="KAJ1521616.1"/>
    </source>
</evidence>
<protein>
    <recommendedName>
        <fullName evidence="8">Nucleoporin Nup43</fullName>
    </recommendedName>
</protein>
<evidence type="ECO:0000313" key="7">
    <source>
        <dbReference type="Proteomes" id="UP001075354"/>
    </source>
</evidence>
<dbReference type="SUPFAM" id="SSF50978">
    <property type="entry name" value="WD40 repeat-like"/>
    <property type="match status" value="1"/>
</dbReference>
<reference evidence="6" key="1">
    <citation type="submission" date="2022-12" db="EMBL/GenBank/DDBJ databases">
        <title>Chromosome-level genome assembly of the bean flower thrips Megalurothrips usitatus.</title>
        <authorList>
            <person name="Ma L."/>
            <person name="Liu Q."/>
            <person name="Li H."/>
            <person name="Cai W."/>
        </authorList>
    </citation>
    <scope>NUCLEOTIDE SEQUENCE</scope>
    <source>
        <strain evidence="6">Cailab_2022a</strain>
    </source>
</reference>
<dbReference type="GO" id="GO:0031080">
    <property type="term" value="C:nuclear pore outer ring"/>
    <property type="evidence" value="ECO:0007669"/>
    <property type="project" value="TreeGrafter"/>
</dbReference>
<dbReference type="InterPro" id="IPR036322">
    <property type="entry name" value="WD40_repeat_dom_sf"/>
</dbReference>
<accession>A0AAV7XDC5</accession>
<proteinExistence type="predicted"/>
<name>A0AAV7XDC5_9NEOP</name>
<keyword evidence="7" id="KW-1185">Reference proteome</keyword>
<dbReference type="PANTHER" id="PTHR22652">
    <property type="entry name" value="NUCLEOPORIN NUP43"/>
    <property type="match status" value="1"/>
</dbReference>
<evidence type="ECO:0000256" key="1">
    <source>
        <dbReference type="ARBA" id="ARBA00004123"/>
    </source>
</evidence>
<dbReference type="InterPro" id="IPR015943">
    <property type="entry name" value="WD40/YVTN_repeat-like_dom_sf"/>
</dbReference>
<evidence type="ECO:0000256" key="5">
    <source>
        <dbReference type="PROSITE-ProRule" id="PRU00221"/>
    </source>
</evidence>
<comment type="subcellular location">
    <subcellularLocation>
        <location evidence="1">Nucleus</location>
    </subcellularLocation>
</comment>
<evidence type="ECO:0008006" key="8">
    <source>
        <dbReference type="Google" id="ProtNLM"/>
    </source>
</evidence>
<dbReference type="SMART" id="SM00320">
    <property type="entry name" value="WD40"/>
    <property type="match status" value="6"/>
</dbReference>
<dbReference type="EMBL" id="JAPTSV010000013">
    <property type="protein sequence ID" value="KAJ1521616.1"/>
    <property type="molecule type" value="Genomic_DNA"/>
</dbReference>
<keyword evidence="2 5" id="KW-0853">WD repeat</keyword>